<dbReference type="InterPro" id="IPR014710">
    <property type="entry name" value="RmlC-like_jellyroll"/>
</dbReference>
<protein>
    <submittedName>
        <fullName evidence="2">RmlC-like cupin domain-containing protein</fullName>
    </submittedName>
</protein>
<accession>A0A9W9HNJ5</accession>
<comment type="caution">
    <text evidence="2">The sequence shown here is derived from an EMBL/GenBank/DDBJ whole genome shotgun (WGS) entry which is preliminary data.</text>
</comment>
<dbReference type="InterPro" id="IPR011051">
    <property type="entry name" value="RmlC_Cupin_sf"/>
</dbReference>
<name>A0A9W9HNJ5_9EURO</name>
<dbReference type="Proteomes" id="UP001146351">
    <property type="component" value="Unassembled WGS sequence"/>
</dbReference>
<proteinExistence type="predicted"/>
<evidence type="ECO:0000313" key="3">
    <source>
        <dbReference type="Proteomes" id="UP001146351"/>
    </source>
</evidence>
<dbReference type="CDD" id="cd02234">
    <property type="entry name" value="cupin_BLR7677-like"/>
    <property type="match status" value="1"/>
</dbReference>
<dbReference type="SUPFAM" id="SSF51182">
    <property type="entry name" value="RmlC-like cupins"/>
    <property type="match status" value="1"/>
</dbReference>
<dbReference type="PANTHER" id="PTHR38599:SF1">
    <property type="entry name" value="CUPIN DOMAIN PROTEIN (AFU_ORTHOLOGUE AFUA_3G13620)"/>
    <property type="match status" value="1"/>
</dbReference>
<feature type="domain" description="Cupin type-2" evidence="1">
    <location>
        <begin position="35"/>
        <end position="105"/>
    </location>
</feature>
<organism evidence="2 3">
    <name type="scientific">Penicillium capsulatum</name>
    <dbReference type="NCBI Taxonomy" id="69766"/>
    <lineage>
        <taxon>Eukaryota</taxon>
        <taxon>Fungi</taxon>
        <taxon>Dikarya</taxon>
        <taxon>Ascomycota</taxon>
        <taxon>Pezizomycotina</taxon>
        <taxon>Eurotiomycetes</taxon>
        <taxon>Eurotiomycetidae</taxon>
        <taxon>Eurotiales</taxon>
        <taxon>Aspergillaceae</taxon>
        <taxon>Penicillium</taxon>
    </lineage>
</organism>
<reference evidence="2" key="2">
    <citation type="journal article" date="2023" name="IMA Fungus">
        <title>Comparative genomic study of the Penicillium genus elucidates a diverse pangenome and 15 lateral gene transfer events.</title>
        <authorList>
            <person name="Petersen C."/>
            <person name="Sorensen T."/>
            <person name="Nielsen M.R."/>
            <person name="Sondergaard T.E."/>
            <person name="Sorensen J.L."/>
            <person name="Fitzpatrick D.A."/>
            <person name="Frisvad J.C."/>
            <person name="Nielsen K.L."/>
        </authorList>
    </citation>
    <scope>NUCLEOTIDE SEQUENCE</scope>
    <source>
        <strain evidence="2">IBT 21917</strain>
    </source>
</reference>
<dbReference type="InterPro" id="IPR013096">
    <property type="entry name" value="Cupin_2"/>
</dbReference>
<keyword evidence="3" id="KW-1185">Reference proteome</keyword>
<dbReference type="PANTHER" id="PTHR38599">
    <property type="entry name" value="CUPIN DOMAIN PROTEIN (AFU_ORTHOLOGUE AFUA_3G13620)"/>
    <property type="match status" value="1"/>
</dbReference>
<evidence type="ECO:0000259" key="1">
    <source>
        <dbReference type="Pfam" id="PF07883"/>
    </source>
</evidence>
<sequence>MEEPTYDPSRPMPGLHIAYQYRLVNCPGKSIVGLRIEFPPNASSPPHRHGGASVSAYVMSGAVFNKMNDDPMKLIDTGGTWYEAPGCHHRISSNASQTEPAMLFVSMVLDTDVFERDGMDALIQIDEEYR</sequence>
<gene>
    <name evidence="2" type="ORF">N7492_009916</name>
</gene>
<dbReference type="EMBL" id="JAPQKO010000008">
    <property type="protein sequence ID" value="KAJ5151621.1"/>
    <property type="molecule type" value="Genomic_DNA"/>
</dbReference>
<dbReference type="Gene3D" id="2.60.120.10">
    <property type="entry name" value="Jelly Rolls"/>
    <property type="match status" value="1"/>
</dbReference>
<reference evidence="2" key="1">
    <citation type="submission" date="2022-11" db="EMBL/GenBank/DDBJ databases">
        <authorList>
            <person name="Petersen C."/>
        </authorList>
    </citation>
    <scope>NUCLEOTIDE SEQUENCE</scope>
    <source>
        <strain evidence="2">IBT 21917</strain>
    </source>
</reference>
<evidence type="ECO:0000313" key="2">
    <source>
        <dbReference type="EMBL" id="KAJ5151621.1"/>
    </source>
</evidence>
<dbReference type="Pfam" id="PF07883">
    <property type="entry name" value="Cupin_2"/>
    <property type="match status" value="1"/>
</dbReference>
<dbReference type="AlphaFoldDB" id="A0A9W9HNJ5"/>
<dbReference type="OrthoDB" id="5793281at2759"/>